<feature type="coiled-coil region" evidence="1">
    <location>
        <begin position="24"/>
        <end position="58"/>
    </location>
</feature>
<comment type="caution">
    <text evidence="2">The sequence shown here is derived from an EMBL/GenBank/DDBJ whole genome shotgun (WGS) entry which is preliminary data.</text>
</comment>
<dbReference type="EMBL" id="RKQP01000004">
    <property type="protein sequence ID" value="RPE82691.1"/>
    <property type="molecule type" value="Genomic_DNA"/>
</dbReference>
<sequence length="312" mass="36832">MNKVLLGPATILICLLVACDRTSLVEASKRLDKLEANYNNLEQNLRQKEQELLGFQENSIKKVENCSQQVSPLVKVETVKLFEKIGSIKLDDLELENRRTIFISAVKTNIEWIDELLRKNIWLYYSENKSKAFVSQDDIRDFFDKYFEGDGFKDNQGNYFENHIEVDTQYIGQRNNIVTFSQRFSYDAGGSATYVYDTDYLNIDLNKKAIIRLDDLVSPHNQTKLRDILWEHHSVINLNGKYVSDTGMDKKENFYISKNFYFTSRGIHFVYPVHEVGVYWNPFLPEYMNRRSERELIIPFYEIEELINQDYR</sequence>
<dbReference type="OrthoDB" id="6697831at2"/>
<evidence type="ECO:0000256" key="1">
    <source>
        <dbReference type="SAM" id="Coils"/>
    </source>
</evidence>
<dbReference type="AlphaFoldDB" id="A0A3N4VU50"/>
<dbReference type="Gene3D" id="3.90.640.20">
    <property type="entry name" value="Heat-shock cognate protein, ATPase"/>
    <property type="match status" value="1"/>
</dbReference>
<dbReference type="Proteomes" id="UP000281691">
    <property type="component" value="Unassembled WGS sequence"/>
</dbReference>
<organism evidence="2 3">
    <name type="scientific">Vespertiliibacter pulmonis</name>
    <dbReference type="NCBI Taxonomy" id="1443036"/>
    <lineage>
        <taxon>Bacteria</taxon>
        <taxon>Pseudomonadati</taxon>
        <taxon>Pseudomonadota</taxon>
        <taxon>Gammaproteobacteria</taxon>
        <taxon>Pasteurellales</taxon>
        <taxon>Pasteurellaceae</taxon>
        <taxon>Vespertiliibacter</taxon>
    </lineage>
</organism>
<evidence type="ECO:0008006" key="4">
    <source>
        <dbReference type="Google" id="ProtNLM"/>
    </source>
</evidence>
<name>A0A3N4VU50_9PAST</name>
<keyword evidence="3" id="KW-1185">Reference proteome</keyword>
<accession>A0A3N4VU50</accession>
<reference evidence="2 3" key="1">
    <citation type="submission" date="2018-11" db="EMBL/GenBank/DDBJ databases">
        <title>Genomic Encyclopedia of Type Strains, Phase IV (KMG-IV): sequencing the most valuable type-strain genomes for metagenomic binning, comparative biology and taxonomic classification.</title>
        <authorList>
            <person name="Goeker M."/>
        </authorList>
    </citation>
    <scope>NUCLEOTIDE SEQUENCE [LARGE SCALE GENOMIC DNA]</scope>
    <source>
        <strain evidence="2 3">DSM 27238</strain>
    </source>
</reference>
<dbReference type="PROSITE" id="PS51257">
    <property type="entry name" value="PROKAR_LIPOPROTEIN"/>
    <property type="match status" value="1"/>
</dbReference>
<protein>
    <recommendedName>
        <fullName evidence="4">DUF3298 domain-containing protein</fullName>
    </recommendedName>
</protein>
<dbReference type="InterPro" id="IPR037126">
    <property type="entry name" value="PdaC/RsiV-like_sf"/>
</dbReference>
<gene>
    <name evidence="2" type="ORF">EDC46_1362</name>
</gene>
<evidence type="ECO:0000313" key="2">
    <source>
        <dbReference type="EMBL" id="RPE82691.1"/>
    </source>
</evidence>
<dbReference type="RefSeq" id="WP_124211512.1">
    <property type="nucleotide sequence ID" value="NZ_CP016615.1"/>
</dbReference>
<evidence type="ECO:0000313" key="3">
    <source>
        <dbReference type="Proteomes" id="UP000281691"/>
    </source>
</evidence>
<keyword evidence="1" id="KW-0175">Coiled coil</keyword>
<proteinExistence type="predicted"/>